<dbReference type="Pfam" id="PF00188">
    <property type="entry name" value="CAP"/>
    <property type="match status" value="1"/>
</dbReference>
<dbReference type="PANTHER" id="PTHR31157:SF1">
    <property type="entry name" value="SCP DOMAIN-CONTAINING PROTEIN"/>
    <property type="match status" value="1"/>
</dbReference>
<name>A0A2M9Y3U3_9LEPT</name>
<protein>
    <submittedName>
        <fullName evidence="2">CAP domain-containing protein</fullName>
    </submittedName>
</protein>
<dbReference type="CDD" id="cd05379">
    <property type="entry name" value="CAP_bacterial"/>
    <property type="match status" value="1"/>
</dbReference>
<sequence>MKFFRNLDPSTIQIRTFVFLLLFSSFTFVCKTPEVKKAPVVEVKKPEPVEKVVEQQDPNLAFLESIEDGRELPESDKWKVEQYDVFTEDTFPSYGPANATIDFSKVDYPLLNAAVFYVSSKERKSLGLRPFKYSERCEQAAFGHAQDMVTYDFYSHTSTVNGKETLRDRLDLVGITDTYSAENIINSFGIQYQGGRAVFTPTQNGGPFFSYTKAGAPIPNHTYLSLAKAVVETWFNSPGHRKNILNPEFTYMGAGTSFYKDKKFYDIDKVKAVQVFTAKP</sequence>
<dbReference type="OrthoDB" id="9783944at2"/>
<dbReference type="InterPro" id="IPR035940">
    <property type="entry name" value="CAP_sf"/>
</dbReference>
<dbReference type="PANTHER" id="PTHR31157">
    <property type="entry name" value="SCP DOMAIN-CONTAINING PROTEIN"/>
    <property type="match status" value="1"/>
</dbReference>
<dbReference type="Gene3D" id="3.40.33.10">
    <property type="entry name" value="CAP"/>
    <property type="match status" value="1"/>
</dbReference>
<comment type="caution">
    <text evidence="2">The sequence shown here is derived from an EMBL/GenBank/DDBJ whole genome shotgun (WGS) entry which is preliminary data.</text>
</comment>
<reference evidence="2" key="1">
    <citation type="journal article" date="2019" name="PLoS Negl. Trop. Dis.">
        <title>Revisiting the worldwide diversity of Leptospira species in the environment.</title>
        <authorList>
            <person name="Vincent A.T."/>
            <person name="Schiettekatte O."/>
            <person name="Bourhy P."/>
            <person name="Veyrier F.J."/>
            <person name="Picardeau M."/>
        </authorList>
    </citation>
    <scope>NUCLEOTIDE SEQUENCE [LARGE SCALE GENOMIC DNA]</scope>
    <source>
        <strain evidence="2">201800277</strain>
    </source>
</reference>
<dbReference type="InterPro" id="IPR014044">
    <property type="entry name" value="CAP_dom"/>
</dbReference>
<evidence type="ECO:0000313" key="2">
    <source>
        <dbReference type="EMBL" id="TGK96337.1"/>
    </source>
</evidence>
<dbReference type="AlphaFoldDB" id="A0A2M9Y3U3"/>
<accession>A0A2M9Y3U3</accession>
<organism evidence="2 3">
    <name type="scientific">Leptospira brenneri</name>
    <dbReference type="NCBI Taxonomy" id="2023182"/>
    <lineage>
        <taxon>Bacteria</taxon>
        <taxon>Pseudomonadati</taxon>
        <taxon>Spirochaetota</taxon>
        <taxon>Spirochaetia</taxon>
        <taxon>Leptospirales</taxon>
        <taxon>Leptospiraceae</taxon>
        <taxon>Leptospira</taxon>
    </lineage>
</organism>
<dbReference type="SUPFAM" id="SSF55797">
    <property type="entry name" value="PR-1-like"/>
    <property type="match status" value="1"/>
</dbReference>
<evidence type="ECO:0000259" key="1">
    <source>
        <dbReference type="Pfam" id="PF00188"/>
    </source>
</evidence>
<feature type="domain" description="SCP" evidence="1">
    <location>
        <begin position="121"/>
        <end position="264"/>
    </location>
</feature>
<evidence type="ECO:0000313" key="3">
    <source>
        <dbReference type="Proteomes" id="UP000297891"/>
    </source>
</evidence>
<gene>
    <name evidence="2" type="ORF">EHQ30_06955</name>
</gene>
<dbReference type="RefSeq" id="WP_100789524.1">
    <property type="nucleotide sequence ID" value="NZ_NPDQ01000002.1"/>
</dbReference>
<dbReference type="Proteomes" id="UP000297891">
    <property type="component" value="Unassembled WGS sequence"/>
</dbReference>
<keyword evidence="3" id="KW-1185">Reference proteome</keyword>
<dbReference type="EMBL" id="RQFP01000001">
    <property type="protein sequence ID" value="TGK96337.1"/>
    <property type="molecule type" value="Genomic_DNA"/>
</dbReference>
<proteinExistence type="predicted"/>